<organism evidence="1 2">
    <name type="scientific">Gemmata algarum</name>
    <dbReference type="NCBI Taxonomy" id="2975278"/>
    <lineage>
        <taxon>Bacteria</taxon>
        <taxon>Pseudomonadati</taxon>
        <taxon>Planctomycetota</taxon>
        <taxon>Planctomycetia</taxon>
        <taxon>Gemmatales</taxon>
        <taxon>Gemmataceae</taxon>
        <taxon>Gemmata</taxon>
    </lineage>
</organism>
<dbReference type="RefSeq" id="WP_320689748.1">
    <property type="nucleotide sequence ID" value="NZ_JAXBLV010000244.1"/>
</dbReference>
<gene>
    <name evidence="1" type="ORF">R5W23_005185</name>
</gene>
<dbReference type="Proteomes" id="UP001272242">
    <property type="component" value="Unassembled WGS sequence"/>
</dbReference>
<evidence type="ECO:0008006" key="3">
    <source>
        <dbReference type="Google" id="ProtNLM"/>
    </source>
</evidence>
<proteinExistence type="predicted"/>
<reference evidence="2" key="1">
    <citation type="journal article" date="2023" name="Mar. Drugs">
        <title>Gemmata algarum, a Novel Planctomycete Isolated from an Algal Mat, Displays Antimicrobial Activity.</title>
        <authorList>
            <person name="Kumar G."/>
            <person name="Kallscheuer N."/>
            <person name="Kashif M."/>
            <person name="Ahamad S."/>
            <person name="Jagadeeshwari U."/>
            <person name="Pannikurungottu S."/>
            <person name="Haufschild T."/>
            <person name="Kabuu M."/>
            <person name="Sasikala C."/>
            <person name="Jogler C."/>
            <person name="Ramana C."/>
        </authorList>
    </citation>
    <scope>NUCLEOTIDE SEQUENCE [LARGE SCALE GENOMIC DNA]</scope>
    <source>
        <strain evidence="2">JC673</strain>
    </source>
</reference>
<evidence type="ECO:0000313" key="1">
    <source>
        <dbReference type="EMBL" id="MDY3563571.1"/>
    </source>
</evidence>
<dbReference type="EMBL" id="JAXBLV010000244">
    <property type="protein sequence ID" value="MDY3563571.1"/>
    <property type="molecule type" value="Genomic_DNA"/>
</dbReference>
<comment type="caution">
    <text evidence="1">The sequence shown here is derived from an EMBL/GenBank/DDBJ whole genome shotgun (WGS) entry which is preliminary data.</text>
</comment>
<evidence type="ECO:0000313" key="2">
    <source>
        <dbReference type="Proteomes" id="UP001272242"/>
    </source>
</evidence>
<sequence>MTADAWDRCDDPRKLLEWVRRRGSDRRFRLFACAFWRWAEANDGEPPPAAARALQFAESWAESGVPPDGYPAGFPGWHPLLARTGFDAASWSVRGSPACGRAWIGEAEQAQQLALIREVFGNPFRRLALAPAWQSETVLALARGIYADRSFDRLPILADALQDAGCADADALAHCRGPEPHVRGCWVVDMVLGKE</sequence>
<accession>A0ABU5F7J5</accession>
<name>A0ABU5F7J5_9BACT</name>
<protein>
    <recommendedName>
        <fullName evidence="3">SMI1/KNR4 family protein</fullName>
    </recommendedName>
</protein>
<keyword evidence="2" id="KW-1185">Reference proteome</keyword>